<dbReference type="SUPFAM" id="SSF56672">
    <property type="entry name" value="DNA/RNA polymerases"/>
    <property type="match status" value="1"/>
</dbReference>
<dbReference type="InterPro" id="IPR043502">
    <property type="entry name" value="DNA/RNA_pol_sf"/>
</dbReference>
<evidence type="ECO:0000313" key="2">
    <source>
        <dbReference type="Proteomes" id="UP000789759"/>
    </source>
</evidence>
<comment type="caution">
    <text evidence="1">The sequence shown here is derived from an EMBL/GenBank/DDBJ whole genome shotgun (WGS) entry which is preliminary data.</text>
</comment>
<proteinExistence type="predicted"/>
<dbReference type="OrthoDB" id="2421167at2759"/>
<evidence type="ECO:0000313" key="1">
    <source>
        <dbReference type="EMBL" id="CAG8468425.1"/>
    </source>
</evidence>
<name>A0A9N8Z0Q4_9GLOM</name>
<organism evidence="1 2">
    <name type="scientific">Cetraspora pellucida</name>
    <dbReference type="NCBI Taxonomy" id="1433469"/>
    <lineage>
        <taxon>Eukaryota</taxon>
        <taxon>Fungi</taxon>
        <taxon>Fungi incertae sedis</taxon>
        <taxon>Mucoromycota</taxon>
        <taxon>Glomeromycotina</taxon>
        <taxon>Glomeromycetes</taxon>
        <taxon>Diversisporales</taxon>
        <taxon>Gigasporaceae</taxon>
        <taxon>Cetraspora</taxon>
    </lineage>
</organism>
<reference evidence="1" key="1">
    <citation type="submission" date="2021-06" db="EMBL/GenBank/DDBJ databases">
        <authorList>
            <person name="Kallberg Y."/>
            <person name="Tangrot J."/>
            <person name="Rosling A."/>
        </authorList>
    </citation>
    <scope>NUCLEOTIDE SEQUENCE</scope>
    <source>
        <strain evidence="1">FL966</strain>
    </source>
</reference>
<keyword evidence="2" id="KW-1185">Reference proteome</keyword>
<sequence>MLPPCSRCGKDDFKKTQDRDAYLNHKFLYKSSNIQNLIVASILLQQNLATDQILTQTYVSIDRYNASTNEKWSELGEFLLYDYPKRNIITVKGNFSGKPQAVIPSPENIKYKFNHYVEDRNKYLEAPYMPQLIANAREQITRVLKAKLCKKDQIKTALIAQCIYSRHVSKGKDKLKSSLTIIAYHRSLMCVILTEKDINEHINLSISKIDNAIDTFMQKGSGMNLIRIEMLTIEAYIYQRAFGGLYISTPKKLANTKYTINPDNSEIINPVTNMLSDNCLQGALACYFANKDGYTEHLERIYTKKDYKQYLDIIEEMNPDISINVWEWKEEAATPKSVIYSKNYNRPHIIHLMAFTDITKSEDDKYRQKNHFLWIKNYDGLVFKNTKHHSEDCQRVDLSTKGVNNFEKFKNYEQIINALCIIIADFKTDNKKYDKKYEGQMHKIAEQKANSFCYLEFVKRIDKELVQINRVLAIKHDQIETNKDKKKFNEADSCWICKEKFIIDEDKVVAETFKQYKSMKIGQLKYIDSMQFMNSSLASLTKNLGDNHPITSEHFKKLGYTKDQLDLVYRKGVYPYDYMDLQDSEYHDIYLKTDVLSLADVWTQLRKMSMEYDGLDPSHYVLLPAYSWDAMLKMTDVKIELFTDMSMHDFIEKAKCRAVENMPVNKNMLCPYTTELVDNLDSECFSVTEKLVPHLGPQEDYDNWLAPYIAFNTEKHNEVKKAGNTFLSNFFKLKNNAIYSKTMENIRKPLFKYARQLDPSLIRAHMGKASITLNKPIIVGASVLGLSKLHMYHFWYGYVKEKYGDKAQLGYMDTDSFIFQDETPDSVITESYHIRAKSYHYILANKSTKSKHKGVSKKDMSEMAMNSYMPALEGFLLDDSVDRSLLTEQEANDLAMRTKADSITLAFLKHEVDRYQRNKKSQYNPTIEAETKSRNSASLVLYTNIASLYSKEEVNARIKEATDNLCQEFIKSTKETLKTIKQQKDIECNQIKIDMANWKEKDGKSYSNISWKT</sequence>
<dbReference type="AlphaFoldDB" id="A0A9N8Z0Q4"/>
<dbReference type="Proteomes" id="UP000789759">
    <property type="component" value="Unassembled WGS sequence"/>
</dbReference>
<gene>
    <name evidence="1" type="ORF">CPELLU_LOCUS953</name>
</gene>
<accession>A0A9N8Z0Q4</accession>
<dbReference type="PANTHER" id="PTHR31511">
    <property type="entry name" value="PROTEIN CBG23764"/>
    <property type="match status" value="1"/>
</dbReference>
<dbReference type="EMBL" id="CAJVQA010000320">
    <property type="protein sequence ID" value="CAG8468425.1"/>
    <property type="molecule type" value="Genomic_DNA"/>
</dbReference>
<dbReference type="PANTHER" id="PTHR31511:SF12">
    <property type="entry name" value="RHO TERMINATION FACTOR N-TERMINAL DOMAIN-CONTAINING PROTEIN"/>
    <property type="match status" value="1"/>
</dbReference>
<protein>
    <submittedName>
        <fullName evidence="1">2010_t:CDS:1</fullName>
    </submittedName>
</protein>